<accession>A0AA40JBT6</accession>
<comment type="caution">
    <text evidence="2">The sequence shown here is derived from an EMBL/GenBank/DDBJ whole genome shotgun (WGS) entry which is preliminary data.</text>
</comment>
<evidence type="ECO:0000313" key="2">
    <source>
        <dbReference type="EMBL" id="KGX07562.1"/>
    </source>
</evidence>
<evidence type="ECO:0000313" key="3">
    <source>
        <dbReference type="Proteomes" id="UP000030475"/>
    </source>
</evidence>
<gene>
    <name evidence="2" type="ORF">Y036_2682</name>
</gene>
<feature type="region of interest" description="Disordered" evidence="1">
    <location>
        <begin position="66"/>
        <end position="92"/>
    </location>
</feature>
<protein>
    <submittedName>
        <fullName evidence="2">WcbO domain protein</fullName>
    </submittedName>
</protein>
<reference evidence="2 3" key="1">
    <citation type="submission" date="2014-08" db="EMBL/GenBank/DDBJ databases">
        <authorList>
            <person name="Bunnell A."/>
            <person name="Chain P.S."/>
            <person name="Chertkov O."/>
            <person name="Currie B.J."/>
            <person name="Daligault H.E."/>
            <person name="Davenport K.W."/>
            <person name="Davis C."/>
            <person name="Gleasner C.D."/>
            <person name="Johnson S.L."/>
            <person name="Kaestli M."/>
            <person name="Koren S."/>
            <person name="Kunde Y.A."/>
            <person name="Mayo M."/>
            <person name="McMurry K.K."/>
            <person name="Price E.P."/>
            <person name="Reitenga K.G."/>
            <person name="Robison R."/>
            <person name="Rosovitz M.J."/>
            <person name="Sarovich D.S."/>
            <person name="Teshima H."/>
        </authorList>
    </citation>
    <scope>NUCLEOTIDE SEQUENCE [LARGE SCALE GENOMIC DNA]</scope>
    <source>
        <strain evidence="2 3">MSHR44</strain>
    </source>
</reference>
<dbReference type="Proteomes" id="UP000030475">
    <property type="component" value="Unassembled WGS sequence"/>
</dbReference>
<dbReference type="EMBL" id="JQIM01000010">
    <property type="protein sequence ID" value="KGX07562.1"/>
    <property type="molecule type" value="Genomic_DNA"/>
</dbReference>
<evidence type="ECO:0000256" key="1">
    <source>
        <dbReference type="SAM" id="MobiDB-lite"/>
    </source>
</evidence>
<sequence length="92" mass="10068">MHRPVDRTAVAKQKHIRHSIGRNGIAIPRNQAFGFVAIVPSAFRTLIREISAAKIHTPNLVAPLAETGSESTKKRRGRALQGKEEAGHTILI</sequence>
<proteinExistence type="predicted"/>
<name>A0AA40JBT6_BURPE</name>
<feature type="compositionally biased region" description="Basic and acidic residues" evidence="1">
    <location>
        <begin position="81"/>
        <end position="92"/>
    </location>
</feature>
<dbReference type="AlphaFoldDB" id="A0AA40JBT6"/>
<organism evidence="2 3">
    <name type="scientific">Burkholderia pseudomallei</name>
    <name type="common">Pseudomonas pseudomallei</name>
    <dbReference type="NCBI Taxonomy" id="28450"/>
    <lineage>
        <taxon>Bacteria</taxon>
        <taxon>Pseudomonadati</taxon>
        <taxon>Pseudomonadota</taxon>
        <taxon>Betaproteobacteria</taxon>
        <taxon>Burkholderiales</taxon>
        <taxon>Burkholderiaceae</taxon>
        <taxon>Burkholderia</taxon>
        <taxon>pseudomallei group</taxon>
    </lineage>
</organism>